<keyword evidence="2" id="KW-0812">Transmembrane</keyword>
<feature type="region of interest" description="Disordered" evidence="1">
    <location>
        <begin position="262"/>
        <end position="323"/>
    </location>
</feature>
<feature type="compositionally biased region" description="Basic residues" evidence="1">
    <location>
        <begin position="1033"/>
        <end position="1051"/>
    </location>
</feature>
<feature type="compositionally biased region" description="Basic and acidic residues" evidence="1">
    <location>
        <begin position="461"/>
        <end position="471"/>
    </location>
</feature>
<feature type="compositionally biased region" description="Gly residues" evidence="1">
    <location>
        <begin position="680"/>
        <end position="690"/>
    </location>
</feature>
<keyword evidence="2" id="KW-1133">Transmembrane helix</keyword>
<dbReference type="WBParaSite" id="PSAMB.scaffold789size41346.g8807.t2">
    <property type="protein sequence ID" value="PSAMB.scaffold789size41346.g8807.t2"/>
    <property type="gene ID" value="PSAMB.scaffold789size41346.g8807"/>
</dbReference>
<protein>
    <submittedName>
        <fullName evidence="7">J domain-containing protein</fullName>
    </submittedName>
</protein>
<feature type="region of interest" description="Disordered" evidence="1">
    <location>
        <begin position="340"/>
        <end position="390"/>
    </location>
</feature>
<evidence type="ECO:0000256" key="2">
    <source>
        <dbReference type="SAM" id="Phobius"/>
    </source>
</evidence>
<dbReference type="PANTHER" id="PTHR44145">
    <property type="entry name" value="DNAJ HOMOLOG SUBFAMILY A MEMBER 3, MITOCHONDRIAL"/>
    <property type="match status" value="1"/>
</dbReference>
<evidence type="ECO:0000256" key="3">
    <source>
        <dbReference type="SAM" id="SignalP"/>
    </source>
</evidence>
<accession>A0A914XI68</accession>
<feature type="compositionally biased region" description="Basic residues" evidence="1">
    <location>
        <begin position="274"/>
        <end position="292"/>
    </location>
</feature>
<feature type="chain" id="PRO_5038139352" evidence="3">
    <location>
        <begin position="23"/>
        <end position="1234"/>
    </location>
</feature>
<feature type="domain" description="Ubiquitin-like" evidence="4">
    <location>
        <begin position="880"/>
        <end position="956"/>
    </location>
</feature>
<feature type="region of interest" description="Disordered" evidence="1">
    <location>
        <begin position="1089"/>
        <end position="1145"/>
    </location>
</feature>
<feature type="region of interest" description="Disordered" evidence="1">
    <location>
        <begin position="506"/>
        <end position="537"/>
    </location>
</feature>
<keyword evidence="2" id="KW-0472">Membrane</keyword>
<evidence type="ECO:0000259" key="5">
    <source>
        <dbReference type="PROSITE" id="PS50076"/>
    </source>
</evidence>
<organism evidence="6 7">
    <name type="scientific">Plectus sambesii</name>
    <dbReference type="NCBI Taxonomy" id="2011161"/>
    <lineage>
        <taxon>Eukaryota</taxon>
        <taxon>Metazoa</taxon>
        <taxon>Ecdysozoa</taxon>
        <taxon>Nematoda</taxon>
        <taxon>Chromadorea</taxon>
        <taxon>Plectida</taxon>
        <taxon>Plectina</taxon>
        <taxon>Plectoidea</taxon>
        <taxon>Plectidae</taxon>
        <taxon>Plectus</taxon>
    </lineage>
</organism>
<dbReference type="PANTHER" id="PTHR44145:SF4">
    <property type="entry name" value="J DOMAIN-CONTAINING PROTEIN"/>
    <property type="match status" value="1"/>
</dbReference>
<evidence type="ECO:0000313" key="7">
    <source>
        <dbReference type="WBParaSite" id="PSAMB.scaffold789size41346.g8807.t2"/>
    </source>
</evidence>
<keyword evidence="3" id="KW-0732">Signal</keyword>
<evidence type="ECO:0000256" key="1">
    <source>
        <dbReference type="SAM" id="MobiDB-lite"/>
    </source>
</evidence>
<dbReference type="PROSITE" id="PS50076">
    <property type="entry name" value="DNAJ_2"/>
    <property type="match status" value="1"/>
</dbReference>
<dbReference type="PRINTS" id="PR00625">
    <property type="entry name" value="JDOMAIN"/>
</dbReference>
<dbReference type="Gene3D" id="3.10.20.90">
    <property type="entry name" value="Phosphatidylinositol 3-kinase Catalytic Subunit, Chain A, domain 1"/>
    <property type="match status" value="2"/>
</dbReference>
<dbReference type="SMART" id="SM00271">
    <property type="entry name" value="DnaJ"/>
    <property type="match status" value="1"/>
</dbReference>
<sequence>MWTTIVIGVASLLVMRLQATSGESVAHGGTNVYPHDYLCNNGTEHACICYERDNSLGELYLKCERFLEVRTLPVVALSIKQLDMTAILYSGEPYEAYFKRRVARTVSRYCEHKANQCPGTSLRLSQDNVVILAVECASNNETVIRFVVTKARNVGSLTPLMIIQPSRVVGILSGQLGPLERVLGGVKIQNLTVSSITREALVDGEPGYTKKDNTILIVMLLLIALFFVVVYVIAIFKVCNIIGDCCFDYCGLCGCCARPKTVDEPEPEPEDHHERKRARRKAKSLAAGRKKPSYGAISVHDTANQAGTSSATSPVPRAADVNGRTTTVVKASVNATARRPSSLCSDDFNDPSARRNSIPVRSAPPPPPGAPTLHRRSSNQPTSPPQVSSNHFTVLAETPILSTRGFFVCDESQLPAELPLPPVDVLAEGAPAKQRLSLVCDDDVKRSATTQELSHSAAEYSKGEHRGHDDGSSASDFESDDDEAPDAYHKLSPTASAIFNELTVDETSQQQPATFDDNFTHNPAAYPQPDEDDAYQYPATETPRQSFENNFNEPNAYDAYDEPVQAAATFDNNFTELNGDESYQQRNEAAANVDDPWQSSAHVITVQQSNEETKQWWNHDPETSFARDTPADTGRESPSNGEPMAQEQHEKELLSHRGSLQPNETLGVQPATSEDNLIPVGGGGGGGGGAVIDNGQFLSSTRTKHDTDSESGRSGASSHSSSDAESDSDSEHDPRLAAGLLATGDYHRLAEKITKELNAAEQAASLEKLPSFTPPRTPPEVFVDGRLRIRVKFATLDGQIETFDVGRAQTFETLFRQMSEKLSCSLPEVLVFWEGRSVMSSDTPLKLGLKADDFVIFDIYCKAQIGVKEAHVTSKPEGSISIKFQFQERDKTTTQFVTQEQTFGFIKETYAQNHGLDAAKIFFIFDGDRIGDDSTPSSLEMEDDDCVDVVVHKLSSDSSDFYAVLGVKHTASAKEIKSAYYELSKKHHPDRNPENRKGAAQKFQQVTAAYEVLGSEDQRRDYDADFRARNRVRRPTWSHPTHHHKPHHSSSIRHEPPRRTASAADADDDLPPDFDADYRNFVEFQRSRRRKQRLTRQWQMPPEFYNEFGAPKQRPSKSWSDETEGDGAQSYEDAMSGRRPENWYNSPPVHRDDIWEAREQAELLRKLEREREAQRYKTPTFEQLHQQQREREVKRAKEMMSITAFVAIACLLSFVIIFAPSVTRAPPKQPEGER</sequence>
<feature type="signal peptide" evidence="3">
    <location>
        <begin position="1"/>
        <end position="22"/>
    </location>
</feature>
<feature type="region of interest" description="Disordered" evidence="1">
    <location>
        <begin position="608"/>
        <end position="733"/>
    </location>
</feature>
<reference evidence="7" key="1">
    <citation type="submission" date="2022-11" db="UniProtKB">
        <authorList>
            <consortium name="WormBaseParasite"/>
        </authorList>
    </citation>
    <scope>IDENTIFICATION</scope>
</reference>
<feature type="compositionally biased region" description="Polar residues" evidence="1">
    <location>
        <begin position="378"/>
        <end position="390"/>
    </location>
</feature>
<dbReference type="SUPFAM" id="SSF54236">
    <property type="entry name" value="Ubiquitin-like"/>
    <property type="match status" value="2"/>
</dbReference>
<keyword evidence="6" id="KW-1185">Reference proteome</keyword>
<feature type="region of interest" description="Disordered" evidence="1">
    <location>
        <begin position="1033"/>
        <end position="1074"/>
    </location>
</feature>
<dbReference type="InterPro" id="IPR029071">
    <property type="entry name" value="Ubiquitin-like_domsf"/>
</dbReference>
<dbReference type="InterPro" id="IPR051938">
    <property type="entry name" value="Apopto_cytoskel_mod"/>
</dbReference>
<dbReference type="InterPro" id="IPR001623">
    <property type="entry name" value="DnaJ_domain"/>
</dbReference>
<feature type="compositionally biased region" description="Polar residues" evidence="1">
    <location>
        <begin position="658"/>
        <end position="675"/>
    </location>
</feature>
<dbReference type="InterPro" id="IPR036869">
    <property type="entry name" value="J_dom_sf"/>
</dbReference>
<evidence type="ECO:0000313" key="6">
    <source>
        <dbReference type="Proteomes" id="UP000887566"/>
    </source>
</evidence>
<feature type="transmembrane region" description="Helical" evidence="2">
    <location>
        <begin position="215"/>
        <end position="236"/>
    </location>
</feature>
<feature type="domain" description="J" evidence="5">
    <location>
        <begin position="960"/>
        <end position="1026"/>
    </location>
</feature>
<dbReference type="AlphaFoldDB" id="A0A914XI68"/>
<feature type="compositionally biased region" description="Basic and acidic residues" evidence="1">
    <location>
        <begin position="611"/>
        <end position="622"/>
    </location>
</feature>
<dbReference type="Pfam" id="PF00226">
    <property type="entry name" value="DnaJ"/>
    <property type="match status" value="1"/>
</dbReference>
<dbReference type="GO" id="GO:0007005">
    <property type="term" value="P:mitochondrion organization"/>
    <property type="evidence" value="ECO:0007669"/>
    <property type="project" value="TreeGrafter"/>
</dbReference>
<dbReference type="Gene3D" id="1.10.287.110">
    <property type="entry name" value="DnaJ domain"/>
    <property type="match status" value="1"/>
</dbReference>
<feature type="transmembrane region" description="Helical" evidence="2">
    <location>
        <begin position="1199"/>
        <end position="1219"/>
    </location>
</feature>
<dbReference type="PROSITE" id="PS50053">
    <property type="entry name" value="UBIQUITIN_2"/>
    <property type="match status" value="1"/>
</dbReference>
<dbReference type="InterPro" id="IPR022617">
    <property type="entry name" value="Rad60/SUMO-like_dom"/>
</dbReference>
<dbReference type="InterPro" id="IPR000626">
    <property type="entry name" value="Ubiquitin-like_dom"/>
</dbReference>
<dbReference type="SUPFAM" id="SSF46565">
    <property type="entry name" value="Chaperone J-domain"/>
    <property type="match status" value="1"/>
</dbReference>
<feature type="compositionally biased region" description="Polar residues" evidence="1">
    <location>
        <begin position="301"/>
        <end position="313"/>
    </location>
</feature>
<dbReference type="GO" id="GO:0005739">
    <property type="term" value="C:mitochondrion"/>
    <property type="evidence" value="ECO:0007669"/>
    <property type="project" value="TreeGrafter"/>
</dbReference>
<dbReference type="GO" id="GO:0043066">
    <property type="term" value="P:negative regulation of apoptotic process"/>
    <property type="evidence" value="ECO:0007669"/>
    <property type="project" value="TreeGrafter"/>
</dbReference>
<feature type="compositionally biased region" description="Acidic residues" evidence="1">
    <location>
        <begin position="1065"/>
        <end position="1074"/>
    </location>
</feature>
<name>A0A914XI68_9BILA</name>
<dbReference type="CDD" id="cd01763">
    <property type="entry name" value="Ubl_SUMO_like"/>
    <property type="match status" value="1"/>
</dbReference>
<feature type="region of interest" description="Disordered" evidence="1">
    <location>
        <begin position="449"/>
        <end position="488"/>
    </location>
</feature>
<dbReference type="Pfam" id="PF11976">
    <property type="entry name" value="Rad60-SLD"/>
    <property type="match status" value="1"/>
</dbReference>
<feature type="compositionally biased region" description="Low complexity" evidence="1">
    <location>
        <begin position="712"/>
        <end position="723"/>
    </location>
</feature>
<proteinExistence type="predicted"/>
<dbReference type="CDD" id="cd06257">
    <property type="entry name" value="DnaJ"/>
    <property type="match status" value="1"/>
</dbReference>
<dbReference type="Proteomes" id="UP000887566">
    <property type="component" value="Unplaced"/>
</dbReference>
<evidence type="ECO:0000259" key="4">
    <source>
        <dbReference type="PROSITE" id="PS50053"/>
    </source>
</evidence>